<protein>
    <submittedName>
        <fullName evidence="2">Uncharacterized protein</fullName>
    </submittedName>
</protein>
<evidence type="ECO:0000313" key="2">
    <source>
        <dbReference type="WBParaSite" id="TMUE_1000005263.1"/>
    </source>
</evidence>
<dbReference type="WBParaSite" id="TMUE_1000005263.1">
    <property type="protein sequence ID" value="TMUE_1000005263.1"/>
    <property type="gene ID" value="WBGene00287858"/>
</dbReference>
<reference evidence="2" key="1">
    <citation type="submission" date="2019-12" db="UniProtKB">
        <authorList>
            <consortium name="WormBaseParasite"/>
        </authorList>
    </citation>
    <scope>IDENTIFICATION</scope>
</reference>
<dbReference type="Proteomes" id="UP000046395">
    <property type="component" value="Unassembled WGS sequence"/>
</dbReference>
<name>A0A5S6QDF8_TRIMR</name>
<sequence length="132" mass="15446">MYNILRFQNYPYSMFSKLVIRVTFDRLARRFPIEPYVCAYEAQICYRLKSLISLSTEVFAIICQYGIGDHNGVTGWREHAYLFVCFENSLQLISEGCYFLSHSFRNQEKKKLKGNMWHLIKCPVLPGALDTA</sequence>
<accession>A0A5S6QDF8</accession>
<organism evidence="1 2">
    <name type="scientific">Trichuris muris</name>
    <name type="common">Mouse whipworm</name>
    <dbReference type="NCBI Taxonomy" id="70415"/>
    <lineage>
        <taxon>Eukaryota</taxon>
        <taxon>Metazoa</taxon>
        <taxon>Ecdysozoa</taxon>
        <taxon>Nematoda</taxon>
        <taxon>Enoplea</taxon>
        <taxon>Dorylaimia</taxon>
        <taxon>Trichinellida</taxon>
        <taxon>Trichuridae</taxon>
        <taxon>Trichuris</taxon>
    </lineage>
</organism>
<proteinExistence type="predicted"/>
<dbReference type="AlphaFoldDB" id="A0A5S6QDF8"/>
<evidence type="ECO:0000313" key="1">
    <source>
        <dbReference type="Proteomes" id="UP000046395"/>
    </source>
</evidence>
<keyword evidence="1" id="KW-1185">Reference proteome</keyword>